<evidence type="ECO:0000256" key="2">
    <source>
        <dbReference type="SAM" id="Phobius"/>
    </source>
</evidence>
<keyword evidence="2" id="KW-0472">Membrane</keyword>
<dbReference type="InterPro" id="IPR012902">
    <property type="entry name" value="N_methyl_site"/>
</dbReference>
<dbReference type="InterPro" id="IPR045584">
    <property type="entry name" value="Pilin-like"/>
</dbReference>
<dbReference type="PANTHER" id="PTHR30093">
    <property type="entry name" value="GENERAL SECRETION PATHWAY PROTEIN G"/>
    <property type="match status" value="1"/>
</dbReference>
<keyword evidence="1" id="KW-0488">Methylation</keyword>
<keyword evidence="2" id="KW-0812">Transmembrane</keyword>
<dbReference type="Proteomes" id="UP001290861">
    <property type="component" value="Unassembled WGS sequence"/>
</dbReference>
<dbReference type="Gene3D" id="3.30.700.10">
    <property type="entry name" value="Glycoprotein, Type 4 Pilin"/>
    <property type="match status" value="1"/>
</dbReference>
<dbReference type="PRINTS" id="PR00813">
    <property type="entry name" value="BCTERIALGSPG"/>
</dbReference>
<sequence>MKKTMKKQGFTLVEIMIVVAIIGLLAAIGIPSFQKARATTLQKSAINNARLVIGAVEQYYMENGIANNASDVDQDDYINYIKNGTDGLQVGAEPVKDVAAAGTDTPGALAAELYDNIF</sequence>
<dbReference type="PROSITE" id="PS00409">
    <property type="entry name" value="PROKAR_NTER_METHYL"/>
    <property type="match status" value="1"/>
</dbReference>
<dbReference type="NCBIfam" id="TIGR02532">
    <property type="entry name" value="IV_pilin_GFxxxE"/>
    <property type="match status" value="1"/>
</dbReference>
<evidence type="ECO:0000256" key="1">
    <source>
        <dbReference type="ARBA" id="ARBA00022481"/>
    </source>
</evidence>
<gene>
    <name evidence="3" type="ORF">P9H32_12190</name>
</gene>
<organism evidence="3 4">
    <name type="scientific">Pontiella agarivorans</name>
    <dbReference type="NCBI Taxonomy" id="3038953"/>
    <lineage>
        <taxon>Bacteria</taxon>
        <taxon>Pseudomonadati</taxon>
        <taxon>Kiritimatiellota</taxon>
        <taxon>Kiritimatiellia</taxon>
        <taxon>Kiritimatiellales</taxon>
        <taxon>Pontiellaceae</taxon>
        <taxon>Pontiella</taxon>
    </lineage>
</organism>
<protein>
    <submittedName>
        <fullName evidence="3">Type II secretion system protein</fullName>
    </submittedName>
</protein>
<evidence type="ECO:0000313" key="4">
    <source>
        <dbReference type="Proteomes" id="UP001290861"/>
    </source>
</evidence>
<dbReference type="EMBL" id="JARVCO010000010">
    <property type="protein sequence ID" value="MDZ8119382.1"/>
    <property type="molecule type" value="Genomic_DNA"/>
</dbReference>
<proteinExistence type="predicted"/>
<accession>A0ABU5MYV4</accession>
<dbReference type="SUPFAM" id="SSF54523">
    <property type="entry name" value="Pili subunits"/>
    <property type="match status" value="1"/>
</dbReference>
<evidence type="ECO:0000313" key="3">
    <source>
        <dbReference type="EMBL" id="MDZ8119382.1"/>
    </source>
</evidence>
<reference evidence="3 4" key="1">
    <citation type="journal article" date="2024" name="Appl. Environ. Microbiol.">
        <title>Pontiella agarivorans sp. nov., a novel marine anaerobic bacterium capable of degrading macroalgal polysaccharides and fixing nitrogen.</title>
        <authorList>
            <person name="Liu N."/>
            <person name="Kivenson V."/>
            <person name="Peng X."/>
            <person name="Cui Z."/>
            <person name="Lankiewicz T.S."/>
            <person name="Gosselin K.M."/>
            <person name="English C.J."/>
            <person name="Blair E.M."/>
            <person name="O'Malley M.A."/>
            <person name="Valentine D.L."/>
        </authorList>
    </citation>
    <scope>NUCLEOTIDE SEQUENCE [LARGE SCALE GENOMIC DNA]</scope>
    <source>
        <strain evidence="3 4">NLcol2</strain>
    </source>
</reference>
<keyword evidence="2" id="KW-1133">Transmembrane helix</keyword>
<dbReference type="InterPro" id="IPR000983">
    <property type="entry name" value="Bac_GSPG_pilin"/>
</dbReference>
<name>A0ABU5MYV4_9BACT</name>
<dbReference type="Pfam" id="PF07963">
    <property type="entry name" value="N_methyl"/>
    <property type="match status" value="1"/>
</dbReference>
<keyword evidence="4" id="KW-1185">Reference proteome</keyword>
<comment type="caution">
    <text evidence="3">The sequence shown here is derived from an EMBL/GenBank/DDBJ whole genome shotgun (WGS) entry which is preliminary data.</text>
</comment>
<feature type="transmembrane region" description="Helical" evidence="2">
    <location>
        <begin position="12"/>
        <end position="33"/>
    </location>
</feature>
<dbReference type="RefSeq" id="WP_322609166.1">
    <property type="nucleotide sequence ID" value="NZ_JARVCO010000010.1"/>
</dbReference>